<reference evidence="2 3" key="1">
    <citation type="submission" date="2018-08" db="EMBL/GenBank/DDBJ databases">
        <title>Fulvimarina sp. 85, whole genome shotgun sequence.</title>
        <authorList>
            <person name="Tuo L."/>
        </authorList>
    </citation>
    <scope>NUCLEOTIDE SEQUENCE [LARGE SCALE GENOMIC DNA]</scope>
    <source>
        <strain evidence="2 3">85</strain>
    </source>
</reference>
<feature type="region of interest" description="Disordered" evidence="1">
    <location>
        <begin position="61"/>
        <end position="80"/>
    </location>
</feature>
<gene>
    <name evidence="2" type="ORF">DYI37_19285</name>
</gene>
<dbReference type="OrthoDB" id="8301496at2"/>
<dbReference type="RefSeq" id="WP_116684905.1">
    <property type="nucleotide sequence ID" value="NZ_QURL01000014.1"/>
</dbReference>
<name>A0A371WXY5_9HYPH</name>
<dbReference type="InterPro" id="IPR011660">
    <property type="entry name" value="VapB-like"/>
</dbReference>
<dbReference type="EMBL" id="QURL01000014">
    <property type="protein sequence ID" value="RFC61838.1"/>
    <property type="molecule type" value="Genomic_DNA"/>
</dbReference>
<evidence type="ECO:0000256" key="1">
    <source>
        <dbReference type="SAM" id="MobiDB-lite"/>
    </source>
</evidence>
<dbReference type="Pfam" id="PF07704">
    <property type="entry name" value="PSK_trans_fac"/>
    <property type="match status" value="1"/>
</dbReference>
<protein>
    <submittedName>
        <fullName evidence="2">Protein transcription factor</fullName>
    </submittedName>
</protein>
<dbReference type="AlphaFoldDB" id="A0A371WXY5"/>
<evidence type="ECO:0000313" key="3">
    <source>
        <dbReference type="Proteomes" id="UP000264310"/>
    </source>
</evidence>
<keyword evidence="3" id="KW-1185">Reference proteome</keyword>
<dbReference type="Proteomes" id="UP000264310">
    <property type="component" value="Unassembled WGS sequence"/>
</dbReference>
<sequence length="80" mass="8765">MALYIKDADVDALADELKRLTKAPTKVEAVRASLQRSVEEARARLPIRQRLAKTLAMSKAAGPYAPGDHKAETDAMWGDD</sequence>
<proteinExistence type="predicted"/>
<organism evidence="2 3">
    <name type="scientific">Fulvimarina endophytica</name>
    <dbReference type="NCBI Taxonomy" id="2293836"/>
    <lineage>
        <taxon>Bacteria</taxon>
        <taxon>Pseudomonadati</taxon>
        <taxon>Pseudomonadota</taxon>
        <taxon>Alphaproteobacteria</taxon>
        <taxon>Hyphomicrobiales</taxon>
        <taxon>Aurantimonadaceae</taxon>
        <taxon>Fulvimarina</taxon>
    </lineage>
</organism>
<comment type="caution">
    <text evidence="2">The sequence shown here is derived from an EMBL/GenBank/DDBJ whole genome shotgun (WGS) entry which is preliminary data.</text>
</comment>
<accession>A0A371WXY5</accession>
<evidence type="ECO:0000313" key="2">
    <source>
        <dbReference type="EMBL" id="RFC61838.1"/>
    </source>
</evidence>